<gene>
    <name evidence="8" type="primary">MED6</name>
    <name evidence="10" type="ORF">L210DRAFT_882661</name>
</gene>
<evidence type="ECO:0000313" key="11">
    <source>
        <dbReference type="Proteomes" id="UP001194468"/>
    </source>
</evidence>
<evidence type="ECO:0000256" key="6">
    <source>
        <dbReference type="ARBA" id="ARBA00023242"/>
    </source>
</evidence>
<evidence type="ECO:0000313" key="10">
    <source>
        <dbReference type="EMBL" id="KAF8446206.1"/>
    </source>
</evidence>
<dbReference type="InterPro" id="IPR007018">
    <property type="entry name" value="Mediator_Med6"/>
</dbReference>
<evidence type="ECO:0000256" key="5">
    <source>
        <dbReference type="ARBA" id="ARBA00023163"/>
    </source>
</evidence>
<keyword evidence="5 8" id="KW-0804">Transcription</keyword>
<sequence length="305" mass="34216">MDDKDLHPSDDYSHRFFIWHEWIQAHGPLSTENVFDYFATSMFYDKQSNNQVLRMQTVHTGTPILNEAEELKRFTGIEFALAHASPPSLFIVHKRERLSPDQVRPLAAYFIINNRIYQSPDVYTLLSNRLLTSLNALQSSLDLLRRHRPDYTPRSGFVWPIIDSSLPDTQPKKPDIDVPHIDDSAIEATDKHQPHGTKKHQNNSLMVYAMRTTAMHSNIASSRSQPSDHSASTSAHPSASSQPPLTSAPLAQRPATPKAPSTVPSPQDPPPVKGPVGAGKKKKKRMSLVSRMSIPLTHLQALQSW</sequence>
<reference evidence="10" key="1">
    <citation type="submission" date="2019-10" db="EMBL/GenBank/DDBJ databases">
        <authorList>
            <consortium name="DOE Joint Genome Institute"/>
            <person name="Kuo A."/>
            <person name="Miyauchi S."/>
            <person name="Kiss E."/>
            <person name="Drula E."/>
            <person name="Kohler A."/>
            <person name="Sanchez-Garcia M."/>
            <person name="Andreopoulos B."/>
            <person name="Barry K.W."/>
            <person name="Bonito G."/>
            <person name="Buee M."/>
            <person name="Carver A."/>
            <person name="Chen C."/>
            <person name="Cichocki N."/>
            <person name="Clum A."/>
            <person name="Culley D."/>
            <person name="Crous P.W."/>
            <person name="Fauchery L."/>
            <person name="Girlanda M."/>
            <person name="Hayes R."/>
            <person name="Keri Z."/>
            <person name="LaButti K."/>
            <person name="Lipzen A."/>
            <person name="Lombard V."/>
            <person name="Magnuson J."/>
            <person name="Maillard F."/>
            <person name="Morin E."/>
            <person name="Murat C."/>
            <person name="Nolan M."/>
            <person name="Ohm R."/>
            <person name="Pangilinan J."/>
            <person name="Pereira M."/>
            <person name="Perotto S."/>
            <person name="Peter M."/>
            <person name="Riley R."/>
            <person name="Sitrit Y."/>
            <person name="Stielow B."/>
            <person name="Szollosi G."/>
            <person name="Zifcakova L."/>
            <person name="Stursova M."/>
            <person name="Spatafora J.W."/>
            <person name="Tedersoo L."/>
            <person name="Vaario L.-M."/>
            <person name="Yamada A."/>
            <person name="Yan M."/>
            <person name="Wang P."/>
            <person name="Xu J."/>
            <person name="Bruns T."/>
            <person name="Baldrian P."/>
            <person name="Vilgalys R."/>
            <person name="Henrissat B."/>
            <person name="Grigoriev I.V."/>
            <person name="Hibbett D."/>
            <person name="Nagy L.G."/>
            <person name="Martin F.M."/>
        </authorList>
    </citation>
    <scope>NUCLEOTIDE SEQUENCE</scope>
    <source>
        <strain evidence="10">BED1</strain>
    </source>
</reference>
<evidence type="ECO:0000256" key="8">
    <source>
        <dbReference type="RuleBase" id="RU364143"/>
    </source>
</evidence>
<feature type="region of interest" description="Disordered" evidence="9">
    <location>
        <begin position="219"/>
        <end position="295"/>
    </location>
</feature>
<accession>A0AAD4GI46</accession>
<evidence type="ECO:0000256" key="7">
    <source>
        <dbReference type="ARBA" id="ARBA00031259"/>
    </source>
</evidence>
<comment type="subcellular location">
    <subcellularLocation>
        <location evidence="1 8">Nucleus</location>
    </subcellularLocation>
</comment>
<dbReference type="GO" id="GO:0006357">
    <property type="term" value="P:regulation of transcription by RNA polymerase II"/>
    <property type="evidence" value="ECO:0007669"/>
    <property type="project" value="InterPro"/>
</dbReference>
<name>A0AAD4GI46_BOLED</name>
<evidence type="ECO:0000256" key="2">
    <source>
        <dbReference type="ARBA" id="ARBA00007526"/>
    </source>
</evidence>
<dbReference type="InterPro" id="IPR038566">
    <property type="entry name" value="Mediator_Med6_sf"/>
</dbReference>
<reference evidence="10" key="2">
    <citation type="journal article" date="2020" name="Nat. Commun.">
        <title>Large-scale genome sequencing of mycorrhizal fungi provides insights into the early evolution of symbiotic traits.</title>
        <authorList>
            <person name="Miyauchi S."/>
            <person name="Kiss E."/>
            <person name="Kuo A."/>
            <person name="Drula E."/>
            <person name="Kohler A."/>
            <person name="Sanchez-Garcia M."/>
            <person name="Morin E."/>
            <person name="Andreopoulos B."/>
            <person name="Barry K.W."/>
            <person name="Bonito G."/>
            <person name="Buee M."/>
            <person name="Carver A."/>
            <person name="Chen C."/>
            <person name="Cichocki N."/>
            <person name="Clum A."/>
            <person name="Culley D."/>
            <person name="Crous P.W."/>
            <person name="Fauchery L."/>
            <person name="Girlanda M."/>
            <person name="Hayes R.D."/>
            <person name="Keri Z."/>
            <person name="LaButti K."/>
            <person name="Lipzen A."/>
            <person name="Lombard V."/>
            <person name="Magnuson J."/>
            <person name="Maillard F."/>
            <person name="Murat C."/>
            <person name="Nolan M."/>
            <person name="Ohm R.A."/>
            <person name="Pangilinan J."/>
            <person name="Pereira M.F."/>
            <person name="Perotto S."/>
            <person name="Peter M."/>
            <person name="Pfister S."/>
            <person name="Riley R."/>
            <person name="Sitrit Y."/>
            <person name="Stielow J.B."/>
            <person name="Szollosi G."/>
            <person name="Zifcakova L."/>
            <person name="Stursova M."/>
            <person name="Spatafora J.W."/>
            <person name="Tedersoo L."/>
            <person name="Vaario L.M."/>
            <person name="Yamada A."/>
            <person name="Yan M."/>
            <person name="Wang P."/>
            <person name="Xu J."/>
            <person name="Bruns T."/>
            <person name="Baldrian P."/>
            <person name="Vilgalys R."/>
            <person name="Dunand C."/>
            <person name="Henrissat B."/>
            <person name="Grigoriev I.V."/>
            <person name="Hibbett D."/>
            <person name="Nagy L.G."/>
            <person name="Martin F.M."/>
        </authorList>
    </citation>
    <scope>NUCLEOTIDE SEQUENCE</scope>
    <source>
        <strain evidence="10">BED1</strain>
    </source>
</reference>
<keyword evidence="4 8" id="KW-0805">Transcription regulation</keyword>
<proteinExistence type="inferred from homology"/>
<comment type="function">
    <text evidence="8">Component of the Mediator complex, a coactivator involved in the regulated transcription of nearly all RNA polymerase II-dependent genes. Mediator functions as a bridge to convey information from gene-specific regulatory proteins to the basal RNA polymerase II transcription machinery. Mediator is recruited to promoters by direct interactions with regulatory proteins and serves as a scaffold for the assembly of a functional preinitiation complex with RNA polymerase II and the general transcription factors.</text>
</comment>
<comment type="similarity">
    <text evidence="2 8">Belongs to the Mediator complex subunit 6 family.</text>
</comment>
<keyword evidence="8" id="KW-0010">Activator</keyword>
<evidence type="ECO:0000256" key="3">
    <source>
        <dbReference type="ARBA" id="ARBA00020634"/>
    </source>
</evidence>
<dbReference type="GO" id="GO:0016592">
    <property type="term" value="C:mediator complex"/>
    <property type="evidence" value="ECO:0007669"/>
    <property type="project" value="InterPro"/>
</dbReference>
<organism evidence="10 11">
    <name type="scientific">Boletus edulis BED1</name>
    <dbReference type="NCBI Taxonomy" id="1328754"/>
    <lineage>
        <taxon>Eukaryota</taxon>
        <taxon>Fungi</taxon>
        <taxon>Dikarya</taxon>
        <taxon>Basidiomycota</taxon>
        <taxon>Agaricomycotina</taxon>
        <taxon>Agaricomycetes</taxon>
        <taxon>Agaricomycetidae</taxon>
        <taxon>Boletales</taxon>
        <taxon>Boletineae</taxon>
        <taxon>Boletaceae</taxon>
        <taxon>Boletoideae</taxon>
        <taxon>Boletus</taxon>
    </lineage>
</organism>
<evidence type="ECO:0000256" key="1">
    <source>
        <dbReference type="ARBA" id="ARBA00004123"/>
    </source>
</evidence>
<comment type="caution">
    <text evidence="10">The sequence shown here is derived from an EMBL/GenBank/DDBJ whole genome shotgun (WGS) entry which is preliminary data.</text>
</comment>
<dbReference type="Gene3D" id="3.10.450.580">
    <property type="entry name" value="Mediator complex, subunit Med6"/>
    <property type="match status" value="1"/>
</dbReference>
<protein>
    <recommendedName>
        <fullName evidence="3 8">Mediator of RNA polymerase II transcription subunit 6</fullName>
    </recommendedName>
    <alternativeName>
        <fullName evidence="7 8">Mediator complex subunit 6</fullName>
    </alternativeName>
</protein>
<keyword evidence="6 8" id="KW-0539">Nucleus</keyword>
<dbReference type="PANTHER" id="PTHR13104">
    <property type="entry name" value="MED-6-RELATED"/>
    <property type="match status" value="1"/>
</dbReference>
<dbReference type="Pfam" id="PF04934">
    <property type="entry name" value="Med6"/>
    <property type="match status" value="1"/>
</dbReference>
<comment type="subunit">
    <text evidence="8">Component of the Mediator complex.</text>
</comment>
<dbReference type="GO" id="GO:0003712">
    <property type="term" value="F:transcription coregulator activity"/>
    <property type="evidence" value="ECO:0007669"/>
    <property type="project" value="InterPro"/>
</dbReference>
<keyword evidence="11" id="KW-1185">Reference proteome</keyword>
<feature type="compositionally biased region" description="Low complexity" evidence="9">
    <location>
        <begin position="227"/>
        <end position="244"/>
    </location>
</feature>
<evidence type="ECO:0000256" key="9">
    <source>
        <dbReference type="SAM" id="MobiDB-lite"/>
    </source>
</evidence>
<dbReference type="AlphaFoldDB" id="A0AAD4GI46"/>
<dbReference type="Proteomes" id="UP001194468">
    <property type="component" value="Unassembled WGS sequence"/>
</dbReference>
<evidence type="ECO:0000256" key="4">
    <source>
        <dbReference type="ARBA" id="ARBA00023015"/>
    </source>
</evidence>
<dbReference type="EMBL" id="WHUW01000005">
    <property type="protein sequence ID" value="KAF8446206.1"/>
    <property type="molecule type" value="Genomic_DNA"/>
</dbReference>